<accession>A3DL80</accession>
<dbReference type="KEGG" id="smr:Smar_0277"/>
<proteinExistence type="predicted"/>
<keyword evidence="3" id="KW-1185">Reference proteome</keyword>
<evidence type="ECO:0000313" key="2">
    <source>
        <dbReference type="EMBL" id="ABN69390.1"/>
    </source>
</evidence>
<organism evidence="2 3">
    <name type="scientific">Staphylothermus marinus (strain ATCC 43588 / DSM 3639 / JCM 9404 / F1)</name>
    <dbReference type="NCBI Taxonomy" id="399550"/>
    <lineage>
        <taxon>Archaea</taxon>
        <taxon>Thermoproteota</taxon>
        <taxon>Thermoprotei</taxon>
        <taxon>Desulfurococcales</taxon>
        <taxon>Desulfurococcaceae</taxon>
        <taxon>Staphylothermus</taxon>
    </lineage>
</organism>
<reference evidence="3" key="1">
    <citation type="journal article" date="2009" name="BMC Genomics">
        <title>The complete genome sequence of Staphylothermus marinus reveals differences in sulfur metabolism among heterotrophic Crenarchaeota.</title>
        <authorList>
            <person name="Anderson I.J."/>
            <person name="Dharmarajan L."/>
            <person name="Rodriguez J."/>
            <person name="Hooper S."/>
            <person name="Porat I."/>
            <person name="Ulrich L.E."/>
            <person name="Elkins J.G."/>
            <person name="Mavromatis K."/>
            <person name="Sun H."/>
            <person name="Land M."/>
            <person name="Lapidus A."/>
            <person name="Lucas S."/>
            <person name="Barry K."/>
            <person name="Huber H."/>
            <person name="Zhulin I.B."/>
            <person name="Whitman W.B."/>
            <person name="Mukhopadhyay B."/>
            <person name="Woese C."/>
            <person name="Bristow J."/>
            <person name="Kyrpides N."/>
        </authorList>
    </citation>
    <scope>NUCLEOTIDE SEQUENCE [LARGE SCALE GENOMIC DNA]</scope>
    <source>
        <strain evidence="3">ATCC 43588 / DSM 3639 / JCM 9404 / F1</strain>
    </source>
</reference>
<dbReference type="AlphaFoldDB" id="A3DL80"/>
<sequence>MKIGGIRSSRARKAGILHGVVTIVAYTIGITWLFVDRIGIIDLGYLFILIWFQAVILGSYTTAVKLT</sequence>
<dbReference type="Proteomes" id="UP000000254">
    <property type="component" value="Chromosome"/>
</dbReference>
<dbReference type="HOGENOM" id="CLU_2802443_0_0_2"/>
<gene>
    <name evidence="2" type="ordered locus">Smar_0277</name>
</gene>
<evidence type="ECO:0000256" key="1">
    <source>
        <dbReference type="SAM" id="Phobius"/>
    </source>
</evidence>
<protein>
    <submittedName>
        <fullName evidence="2">Uncharacterized protein</fullName>
    </submittedName>
</protein>
<dbReference type="OrthoDB" id="90500at2157"/>
<name>A3DL80_STAMF</name>
<feature type="transmembrane region" description="Helical" evidence="1">
    <location>
        <begin position="40"/>
        <end position="60"/>
    </location>
</feature>
<reference evidence="2 3" key="2">
    <citation type="journal article" date="2009" name="Stand. Genomic Sci.">
        <title>Complete genome sequence of Staphylothermus marinus Stetter and Fiala 1986 type strain F1.</title>
        <authorList>
            <person name="Anderson I.J."/>
            <person name="Sun H."/>
            <person name="Lapidus A."/>
            <person name="Copeland A."/>
            <person name="Glavina Del Rio T."/>
            <person name="Tice H."/>
            <person name="Dalin E."/>
            <person name="Lucas S."/>
            <person name="Barry K."/>
            <person name="Land M."/>
            <person name="Richardson P."/>
            <person name="Huber H."/>
            <person name="Kyrpides N.C."/>
        </authorList>
    </citation>
    <scope>NUCLEOTIDE SEQUENCE [LARGE SCALE GENOMIC DNA]</scope>
    <source>
        <strain evidence="3">ATCC 43588 / DSM 3639 / JCM 9404 / F1</strain>
    </source>
</reference>
<dbReference type="eggNOG" id="arCOG10611">
    <property type="taxonomic scope" value="Archaea"/>
</dbReference>
<keyword evidence="1" id="KW-0812">Transmembrane</keyword>
<keyword evidence="1" id="KW-1133">Transmembrane helix</keyword>
<dbReference type="STRING" id="399550.Smar_0277"/>
<feature type="transmembrane region" description="Helical" evidence="1">
    <location>
        <begin position="16"/>
        <end position="34"/>
    </location>
</feature>
<dbReference type="EMBL" id="CP000575">
    <property type="protein sequence ID" value="ABN69390.1"/>
    <property type="molecule type" value="Genomic_DNA"/>
</dbReference>
<dbReference type="GeneID" id="4906705"/>
<keyword evidence="1" id="KW-0472">Membrane</keyword>
<evidence type="ECO:0000313" key="3">
    <source>
        <dbReference type="Proteomes" id="UP000000254"/>
    </source>
</evidence>
<dbReference type="RefSeq" id="WP_011838581.1">
    <property type="nucleotide sequence ID" value="NC_009033.1"/>
</dbReference>